<proteinExistence type="predicted"/>
<dbReference type="Proteomes" id="UP000552097">
    <property type="component" value="Unassembled WGS sequence"/>
</dbReference>
<accession>A0A7W9HF54</accession>
<gene>
    <name evidence="1" type="ORF">F4560_000922</name>
</gene>
<evidence type="ECO:0000313" key="1">
    <source>
        <dbReference type="EMBL" id="MBB5801154.1"/>
    </source>
</evidence>
<name>A0A7W9HF54_9PSEU</name>
<organism evidence="1 2">
    <name type="scientific">Saccharothrix ecbatanensis</name>
    <dbReference type="NCBI Taxonomy" id="1105145"/>
    <lineage>
        <taxon>Bacteria</taxon>
        <taxon>Bacillati</taxon>
        <taxon>Actinomycetota</taxon>
        <taxon>Actinomycetes</taxon>
        <taxon>Pseudonocardiales</taxon>
        <taxon>Pseudonocardiaceae</taxon>
        <taxon>Saccharothrix</taxon>
    </lineage>
</organism>
<evidence type="ECO:0000313" key="2">
    <source>
        <dbReference type="Proteomes" id="UP000552097"/>
    </source>
</evidence>
<dbReference type="EMBL" id="JACHMO010000001">
    <property type="protein sequence ID" value="MBB5801154.1"/>
    <property type="molecule type" value="Genomic_DNA"/>
</dbReference>
<keyword evidence="2" id="KW-1185">Reference proteome</keyword>
<reference evidence="1 2" key="1">
    <citation type="submission" date="2020-08" db="EMBL/GenBank/DDBJ databases">
        <title>Sequencing the genomes of 1000 actinobacteria strains.</title>
        <authorList>
            <person name="Klenk H.-P."/>
        </authorList>
    </citation>
    <scope>NUCLEOTIDE SEQUENCE [LARGE SCALE GENOMIC DNA]</scope>
    <source>
        <strain evidence="1 2">DSM 45486</strain>
    </source>
</reference>
<comment type="caution">
    <text evidence="1">The sequence shown here is derived from an EMBL/GenBank/DDBJ whole genome shotgun (WGS) entry which is preliminary data.</text>
</comment>
<sequence length="33" mass="3380">MGRGALCAEGDVVGKSRGIALTSLDSSLRFKPS</sequence>
<protein>
    <submittedName>
        <fullName evidence="1">Uncharacterized protein</fullName>
    </submittedName>
</protein>
<dbReference type="AlphaFoldDB" id="A0A7W9HF54"/>